<gene>
    <name evidence="1" type="ORF">GN277_28080</name>
</gene>
<dbReference type="AlphaFoldDB" id="A0A7X3MM78"/>
<accession>A0A7X3MM78</accession>
<proteinExistence type="predicted"/>
<geneLocation type="plasmid" evidence="1">
    <name>unnamed</name>
</geneLocation>
<keyword evidence="2" id="KW-1185">Reference proteome</keyword>
<dbReference type="NCBIfam" id="NF041925">
    <property type="entry name" value="QatC"/>
    <property type="match status" value="1"/>
</dbReference>
<dbReference type="InterPro" id="IPR049676">
    <property type="entry name" value="QatC"/>
</dbReference>
<dbReference type="InterPro" id="IPR014729">
    <property type="entry name" value="Rossmann-like_a/b/a_fold"/>
</dbReference>
<dbReference type="Proteomes" id="UP000460412">
    <property type="component" value="Unassembled WGS sequence"/>
</dbReference>
<dbReference type="SUPFAM" id="SSF52402">
    <property type="entry name" value="Adenine nucleotide alpha hydrolases-like"/>
    <property type="match status" value="1"/>
</dbReference>
<evidence type="ECO:0000313" key="2">
    <source>
        <dbReference type="Proteomes" id="UP000460412"/>
    </source>
</evidence>
<keyword evidence="1" id="KW-0614">Plasmid</keyword>
<sequence length="429" mass="49917">MKVVCKLSEDDTYTVSDCRYININNSKEFWYRFWDTKNVFPVFYQDEALDLLYLSLFVFGADRLMLRENGKDAWSRDIELHVPVLAYEKWNGLKSSVEDMLDFLTGDHWIIEFRSRSYVEKEIKARKRWERVKNHNNDISKICMFSGGLDSCIGALNLLSLQENREKILFVSHYGGGKGTKEYQDTLKEKFIHFYGVKEELFIQNHASVMDGKEDTTRSRSFMFFAHAIAYASAMNKSIELIIPENGLISLNIPLAHTRLGSSSTRTTHPFYMKMLQKLILDLGLDIRIINPFQFKTKGEMILECKNRDLLQTILEHTMSCSHPDNGRNIGMKYTMHCGYCLPCTIRRAAILRGDLKDTSKYYDNSYSFLQVARQAMRTYRYALANFDESTAFLKIQSSGQISEKVEEYADLYVRGMKELKQYLESVNV</sequence>
<dbReference type="Gene3D" id="3.40.50.620">
    <property type="entry name" value="HUPs"/>
    <property type="match status" value="1"/>
</dbReference>
<protein>
    <submittedName>
        <fullName evidence="1">ATPase</fullName>
    </submittedName>
</protein>
<comment type="caution">
    <text evidence="1">The sequence shown here is derived from an EMBL/GenBank/DDBJ whole genome shotgun (WGS) entry which is preliminary data.</text>
</comment>
<dbReference type="RefSeq" id="WP_159757523.1">
    <property type="nucleotide sequence ID" value="NZ_WUQX01000003.1"/>
</dbReference>
<organism evidence="1 2">
    <name type="scientific">Sporofaciens musculi</name>
    <dbReference type="NCBI Taxonomy" id="2681861"/>
    <lineage>
        <taxon>Bacteria</taxon>
        <taxon>Bacillati</taxon>
        <taxon>Bacillota</taxon>
        <taxon>Clostridia</taxon>
        <taxon>Lachnospirales</taxon>
        <taxon>Lachnospiraceae</taxon>
        <taxon>Sporofaciens</taxon>
    </lineage>
</organism>
<dbReference type="EMBL" id="WUQX01000003">
    <property type="protein sequence ID" value="MXP79023.1"/>
    <property type="molecule type" value="Genomic_DNA"/>
</dbReference>
<name>A0A7X3MM78_9FIRM</name>
<reference evidence="1 2" key="1">
    <citation type="submission" date="2019-12" db="EMBL/GenBank/DDBJ databases">
        <title>Sporaefaciens musculi gen. nov., sp. nov., a novel bacterium isolated from the caecum of an obese mouse.</title>
        <authorList>
            <person name="Rasmussen T.S."/>
            <person name="Streidl T."/>
            <person name="Hitch T.C.A."/>
            <person name="Wortmann E."/>
            <person name="Deptula P."/>
            <person name="Hansen M."/>
            <person name="Nielsen D.S."/>
            <person name="Clavel T."/>
            <person name="Vogensen F.K."/>
        </authorList>
    </citation>
    <scope>NUCLEOTIDE SEQUENCE [LARGE SCALE GENOMIC DNA]</scope>
    <source>
        <strain evidence="1 2">WCA-9-b2</strain>
        <plasmid evidence="1">unnamed</plasmid>
    </source>
</reference>
<evidence type="ECO:0000313" key="1">
    <source>
        <dbReference type="EMBL" id="MXP79023.1"/>
    </source>
</evidence>